<evidence type="ECO:0000256" key="7">
    <source>
        <dbReference type="ARBA" id="ARBA00023170"/>
    </source>
</evidence>
<evidence type="ECO:0000256" key="8">
    <source>
        <dbReference type="ARBA" id="ARBA00023224"/>
    </source>
</evidence>
<gene>
    <name evidence="12" type="ORF">L798_04745</name>
</gene>
<keyword evidence="13" id="KW-1185">Reference proteome</keyword>
<comment type="similarity">
    <text evidence="2 9">Belongs to the G-protein coupled receptor 1 family.</text>
</comment>
<evidence type="ECO:0000256" key="6">
    <source>
        <dbReference type="ARBA" id="ARBA00023136"/>
    </source>
</evidence>
<dbReference type="GO" id="GO:0005886">
    <property type="term" value="C:plasma membrane"/>
    <property type="evidence" value="ECO:0007669"/>
    <property type="project" value="TreeGrafter"/>
</dbReference>
<evidence type="ECO:0000256" key="9">
    <source>
        <dbReference type="RuleBase" id="RU000688"/>
    </source>
</evidence>
<organism evidence="12 13">
    <name type="scientific">Zootermopsis nevadensis</name>
    <name type="common">Dampwood termite</name>
    <dbReference type="NCBI Taxonomy" id="136037"/>
    <lineage>
        <taxon>Eukaryota</taxon>
        <taxon>Metazoa</taxon>
        <taxon>Ecdysozoa</taxon>
        <taxon>Arthropoda</taxon>
        <taxon>Hexapoda</taxon>
        <taxon>Insecta</taxon>
        <taxon>Pterygota</taxon>
        <taxon>Neoptera</taxon>
        <taxon>Polyneoptera</taxon>
        <taxon>Dictyoptera</taxon>
        <taxon>Blattodea</taxon>
        <taxon>Blattoidea</taxon>
        <taxon>Termitoidae</taxon>
        <taxon>Termopsidae</taxon>
        <taxon>Zootermopsis</taxon>
    </lineage>
</organism>
<dbReference type="OrthoDB" id="7787645at2759"/>
<feature type="transmembrane region" description="Helical" evidence="10">
    <location>
        <begin position="56"/>
        <end position="76"/>
    </location>
</feature>
<feature type="transmembrane region" description="Helical" evidence="10">
    <location>
        <begin position="388"/>
        <end position="410"/>
    </location>
</feature>
<dbReference type="PRINTS" id="PR00237">
    <property type="entry name" value="GPCRRHODOPSN"/>
</dbReference>
<keyword evidence="5 9" id="KW-0297">G-protein coupled receptor</keyword>
<name>A0A067R8C7_ZOONE</name>
<dbReference type="eggNOG" id="KOG3656">
    <property type="taxonomic scope" value="Eukaryota"/>
</dbReference>
<evidence type="ECO:0000313" key="12">
    <source>
        <dbReference type="EMBL" id="KDR19812.1"/>
    </source>
</evidence>
<evidence type="ECO:0000256" key="4">
    <source>
        <dbReference type="ARBA" id="ARBA00022989"/>
    </source>
</evidence>
<feature type="transmembrane region" description="Helical" evidence="10">
    <location>
        <begin position="349"/>
        <end position="368"/>
    </location>
</feature>
<feature type="transmembrane region" description="Helical" evidence="10">
    <location>
        <begin position="178"/>
        <end position="203"/>
    </location>
</feature>
<reference evidence="12 13" key="1">
    <citation type="journal article" date="2014" name="Nat. Commun.">
        <title>Molecular traces of alternative social organization in a termite genome.</title>
        <authorList>
            <person name="Terrapon N."/>
            <person name="Li C."/>
            <person name="Robertson H.M."/>
            <person name="Ji L."/>
            <person name="Meng X."/>
            <person name="Booth W."/>
            <person name="Chen Z."/>
            <person name="Childers C.P."/>
            <person name="Glastad K.M."/>
            <person name="Gokhale K."/>
            <person name="Gowin J."/>
            <person name="Gronenberg W."/>
            <person name="Hermansen R.A."/>
            <person name="Hu H."/>
            <person name="Hunt B.G."/>
            <person name="Huylmans A.K."/>
            <person name="Khalil S.M."/>
            <person name="Mitchell R.D."/>
            <person name="Munoz-Torres M.C."/>
            <person name="Mustard J.A."/>
            <person name="Pan H."/>
            <person name="Reese J.T."/>
            <person name="Scharf M.E."/>
            <person name="Sun F."/>
            <person name="Vogel H."/>
            <person name="Xiao J."/>
            <person name="Yang W."/>
            <person name="Yang Z."/>
            <person name="Yang Z."/>
            <person name="Zhou J."/>
            <person name="Zhu J."/>
            <person name="Brent C.S."/>
            <person name="Elsik C.G."/>
            <person name="Goodisman M.A."/>
            <person name="Liberles D.A."/>
            <person name="Roe R.M."/>
            <person name="Vargo E.L."/>
            <person name="Vilcinskas A."/>
            <person name="Wang J."/>
            <person name="Bornberg-Bauer E."/>
            <person name="Korb J."/>
            <person name="Zhang G."/>
            <person name="Liebig J."/>
        </authorList>
    </citation>
    <scope>NUCLEOTIDE SEQUENCE [LARGE SCALE GENOMIC DNA]</scope>
    <source>
        <tissue evidence="12">Whole organism</tissue>
    </source>
</reference>
<dbReference type="Gene3D" id="1.20.1070.10">
    <property type="entry name" value="Rhodopsin 7-helix transmembrane proteins"/>
    <property type="match status" value="1"/>
</dbReference>
<dbReference type="EMBL" id="KK852632">
    <property type="protein sequence ID" value="KDR19812.1"/>
    <property type="molecule type" value="Genomic_DNA"/>
</dbReference>
<dbReference type="Pfam" id="PF00001">
    <property type="entry name" value="7tm_1"/>
    <property type="match status" value="1"/>
</dbReference>
<evidence type="ECO:0000256" key="3">
    <source>
        <dbReference type="ARBA" id="ARBA00022692"/>
    </source>
</evidence>
<evidence type="ECO:0000313" key="13">
    <source>
        <dbReference type="Proteomes" id="UP000027135"/>
    </source>
</evidence>
<dbReference type="InParanoid" id="A0A067R8C7"/>
<evidence type="ECO:0000256" key="1">
    <source>
        <dbReference type="ARBA" id="ARBA00004141"/>
    </source>
</evidence>
<dbReference type="PANTHER" id="PTHR45695">
    <property type="entry name" value="LEUCOKININ RECEPTOR-RELATED"/>
    <property type="match status" value="1"/>
</dbReference>
<dbReference type="InterPro" id="IPR017452">
    <property type="entry name" value="GPCR_Rhodpsn_7TM"/>
</dbReference>
<keyword evidence="3 9" id="KW-0812">Transmembrane</keyword>
<feature type="transmembrane region" description="Helical" evidence="10">
    <location>
        <begin position="136"/>
        <end position="158"/>
    </location>
</feature>
<dbReference type="PROSITE" id="PS00237">
    <property type="entry name" value="G_PROTEIN_RECEP_F1_1"/>
    <property type="match status" value="1"/>
</dbReference>
<keyword evidence="8 9" id="KW-0807">Transducer</keyword>
<protein>
    <submittedName>
        <fullName evidence="12">Alpha-2 adrenergic receptor</fullName>
    </submittedName>
</protein>
<dbReference type="GO" id="GO:0004930">
    <property type="term" value="F:G protein-coupled receptor activity"/>
    <property type="evidence" value="ECO:0007669"/>
    <property type="project" value="UniProtKB-KW"/>
</dbReference>
<dbReference type="PANTHER" id="PTHR45695:SF15">
    <property type="entry name" value="OPSIN RH2"/>
    <property type="match status" value="1"/>
</dbReference>
<proteinExistence type="inferred from homology"/>
<keyword evidence="4 10" id="KW-1133">Transmembrane helix</keyword>
<dbReference type="FunCoup" id="A0A067R8C7">
    <property type="interactions" value="69"/>
</dbReference>
<sequence>MTPVNVTATEAEPLLSAEFLVLLSLYGVVLVVGVVGNSMVAVVMCTQQTARMRNNLMLSVCVSDLLVCALSGPLAAASNTYHSVWMLSHIACKLTAFLQILPVTASLLSLTALSLDRYASVKHPRSFTQLRPPSHAMVITMICVWGGAALTSSPVVVVNFAGTGGQCEETWSSPMWRTSFTICHLGLVYLAPCLTVAVCHFAVGHKLCEVSLTAAAARGQLPLPMPILRRPKHVIIVASLANDAPSKVIPYRGGDLQDDDDSSENEDLALQIRADLDDLRPRFSTQRKLSQIQRREGGPVKLNKLQRATRSERSIVRANRRLRRPPPPCPRPPLVKTASRQSLHSRRHLANMLAFQVAILAVCWLPYVGCALCVELCPSSDMETASSLLPFCLLLGHAHSAINPALYWLLNRQSLQLPGCVGSQHRLLSGKLRIFRLPDFHRNSAAAAPSSTNEAALGPFHPRYINFRQPQPQRFPTSHFLQ</sequence>
<keyword evidence="7 9" id="KW-0675">Receptor</keyword>
<keyword evidence="6 10" id="KW-0472">Membrane</keyword>
<feature type="domain" description="G-protein coupled receptors family 1 profile" evidence="11">
    <location>
        <begin position="36"/>
        <end position="407"/>
    </location>
</feature>
<evidence type="ECO:0000259" key="11">
    <source>
        <dbReference type="PROSITE" id="PS50262"/>
    </source>
</evidence>
<dbReference type="STRING" id="136037.A0A067R8C7"/>
<dbReference type="SUPFAM" id="SSF81321">
    <property type="entry name" value="Family A G protein-coupled receptor-like"/>
    <property type="match status" value="1"/>
</dbReference>
<evidence type="ECO:0000256" key="2">
    <source>
        <dbReference type="ARBA" id="ARBA00010663"/>
    </source>
</evidence>
<dbReference type="OMA" id="WENSYRR"/>
<accession>A0A067R8C7</accession>
<feature type="transmembrane region" description="Helical" evidence="10">
    <location>
        <begin position="96"/>
        <end position="115"/>
    </location>
</feature>
<comment type="subcellular location">
    <subcellularLocation>
        <location evidence="1">Membrane</location>
        <topology evidence="1">Multi-pass membrane protein</topology>
    </subcellularLocation>
</comment>
<feature type="transmembrane region" description="Helical" evidence="10">
    <location>
        <begin position="20"/>
        <end position="44"/>
    </location>
</feature>
<dbReference type="InterPro" id="IPR000276">
    <property type="entry name" value="GPCR_Rhodpsn"/>
</dbReference>
<dbReference type="PROSITE" id="PS50262">
    <property type="entry name" value="G_PROTEIN_RECEP_F1_2"/>
    <property type="match status" value="1"/>
</dbReference>
<evidence type="ECO:0000256" key="10">
    <source>
        <dbReference type="SAM" id="Phobius"/>
    </source>
</evidence>
<dbReference type="AlphaFoldDB" id="A0A067R8C7"/>
<evidence type="ECO:0000256" key="5">
    <source>
        <dbReference type="ARBA" id="ARBA00023040"/>
    </source>
</evidence>
<dbReference type="Proteomes" id="UP000027135">
    <property type="component" value="Unassembled WGS sequence"/>
</dbReference>